<accession>A0A2V5K625</accession>
<dbReference type="PANTHER" id="PTHR43245">
    <property type="entry name" value="BIFUNCTIONAL POLYMYXIN RESISTANCE PROTEIN ARNA"/>
    <property type="match status" value="1"/>
</dbReference>
<dbReference type="Gene3D" id="3.40.50.720">
    <property type="entry name" value="NAD(P)-binding Rossmann-like Domain"/>
    <property type="match status" value="1"/>
</dbReference>
<dbReference type="SUPFAM" id="SSF51735">
    <property type="entry name" value="NAD(P)-binding Rossmann-fold domains"/>
    <property type="match status" value="1"/>
</dbReference>
<dbReference type="PANTHER" id="PTHR43245:SF55">
    <property type="entry name" value="NAD(P)-BINDING DOMAIN-CONTAINING PROTEIN"/>
    <property type="match status" value="1"/>
</dbReference>
<proteinExistence type="predicted"/>
<dbReference type="InterPro" id="IPR050177">
    <property type="entry name" value="Lipid_A_modif_metabolic_enz"/>
</dbReference>
<dbReference type="InterPro" id="IPR036291">
    <property type="entry name" value="NAD(P)-bd_dom_sf"/>
</dbReference>
<dbReference type="InterPro" id="IPR001509">
    <property type="entry name" value="Epimerase_deHydtase"/>
</dbReference>
<reference evidence="2 3" key="1">
    <citation type="submission" date="2018-05" db="EMBL/GenBank/DDBJ databases">
        <title>Paenibacillus flagellatus sp. nov., isolated from selenium mineral soil.</title>
        <authorList>
            <person name="Dai X."/>
        </authorList>
    </citation>
    <scope>NUCLEOTIDE SEQUENCE [LARGE SCALE GENOMIC DNA]</scope>
    <source>
        <strain evidence="2 3">DXL2</strain>
    </source>
</reference>
<evidence type="ECO:0000313" key="3">
    <source>
        <dbReference type="Proteomes" id="UP000247476"/>
    </source>
</evidence>
<name>A0A2V5K625_9BACL</name>
<comment type="caution">
    <text evidence="2">The sequence shown here is derived from an EMBL/GenBank/DDBJ whole genome shotgun (WGS) entry which is preliminary data.</text>
</comment>
<sequence>MKGGGRGVFMKVLILGGTSFFGKKLVQQLIRQNQFDITIATRGRTPIEDDISSRVRRLVIDRTDLDSLERALGNDTYDVVYDQICFNPVDARIAVDVFSGRVKRFVFTSSMAVYDGSPGLLKESDFNPLLYAADPTLDTYSYKEGKRQGEAYFHQNAPFPVVSVRPPVVIGSDDKRFAFYVDKIRKGEPIGTSGSSTISFVCADELADFLLHIGTKTDFAGPINANNDGYYDTEQLAKEIGKILRIPPLFDPNETSPYCVEETLKTSNELAVSTGFTFRSTQSVIRDLVNEAVGIKERLR</sequence>
<keyword evidence="3" id="KW-1185">Reference proteome</keyword>
<organism evidence="2 3">
    <name type="scientific">Paenibacillus flagellatus</name>
    <dbReference type="NCBI Taxonomy" id="2211139"/>
    <lineage>
        <taxon>Bacteria</taxon>
        <taxon>Bacillati</taxon>
        <taxon>Bacillota</taxon>
        <taxon>Bacilli</taxon>
        <taxon>Bacillales</taxon>
        <taxon>Paenibacillaceae</taxon>
        <taxon>Paenibacillus</taxon>
    </lineage>
</organism>
<feature type="domain" description="NAD-dependent epimerase/dehydratase" evidence="1">
    <location>
        <begin position="12"/>
        <end position="218"/>
    </location>
</feature>
<dbReference type="Proteomes" id="UP000247476">
    <property type="component" value="Unassembled WGS sequence"/>
</dbReference>
<dbReference type="Pfam" id="PF01370">
    <property type="entry name" value="Epimerase"/>
    <property type="match status" value="1"/>
</dbReference>
<evidence type="ECO:0000313" key="2">
    <source>
        <dbReference type="EMBL" id="PYI54222.1"/>
    </source>
</evidence>
<evidence type="ECO:0000259" key="1">
    <source>
        <dbReference type="Pfam" id="PF01370"/>
    </source>
</evidence>
<dbReference type="AlphaFoldDB" id="A0A2V5K625"/>
<gene>
    <name evidence="2" type="ORF">DLM86_12060</name>
</gene>
<dbReference type="EMBL" id="QJVJ01000005">
    <property type="protein sequence ID" value="PYI54222.1"/>
    <property type="molecule type" value="Genomic_DNA"/>
</dbReference>
<protein>
    <submittedName>
        <fullName evidence="2">NAD-dependent dehydratase</fullName>
    </submittedName>
</protein>